<comment type="caution">
    <text evidence="9">The sequence shown here is derived from an EMBL/GenBank/DDBJ whole genome shotgun (WGS) entry which is preliminary data.</text>
</comment>
<dbReference type="Pfam" id="PF00380">
    <property type="entry name" value="Ribosomal_S9"/>
    <property type="match status" value="1"/>
</dbReference>
<dbReference type="NCBIfam" id="NF001099">
    <property type="entry name" value="PRK00132.1"/>
    <property type="match status" value="1"/>
</dbReference>
<keyword evidence="3 6" id="KW-0687">Ribonucleoprotein</keyword>
<feature type="region of interest" description="Disordered" evidence="7">
    <location>
        <begin position="455"/>
        <end position="478"/>
    </location>
</feature>
<protein>
    <recommendedName>
        <fullName evidence="4">Small ribosomal subunit protein uS9m</fullName>
    </recommendedName>
    <alternativeName>
        <fullName evidence="5">37S ribosomal protein S9, mitochondrial</fullName>
    </alternativeName>
</protein>
<dbReference type="GO" id="GO:0005525">
    <property type="term" value="F:GTP binding"/>
    <property type="evidence" value="ECO:0007669"/>
    <property type="project" value="InterPro"/>
</dbReference>
<sequence length="478" mass="52187">MLERELRKVNERFYPGIKGVSVGEMYSLLGRVRGAGAMKNAFAGSAYNGEQLQTVMSSISKNGKGEFLPTVMLLGRCNSGKSSIVNALVGSEVARVKRYAGLTPCVNVYTIADKFCVVDTPGYGVKGAPWQGQLVMDTVVALKEGNSALRKVFVVADAARGAQVSEYDLAVYDMLAGAGVVGESLCTVLNKCDLLTPSASASASASAYASTLSALNTLFKRALQITPGEGTFLPQLERTRIVPSMKTFYARNPFHEENMAVLQQVLNKHATLPFDRKRATTSWLRFKQYREKAGGDLLKETEFRQLITVLKRLDAIDIELRSNELNEILAKYSTNSAANARAREVGKLDENGRAIAIGRRKSSSAKVYLVRGTGETLVNGKPLDSIFPKLADREKILLPLQVTNSEGQFNIFALARGGGSTGQAGSIQLAIARALLVHNPLLKQRLSQHNLLHRDPRSVERKKPGKVKARKMPTWVKR</sequence>
<comment type="similarity">
    <text evidence="1 6">Belongs to the universal ribosomal protein uS9 family.</text>
</comment>
<dbReference type="SUPFAM" id="SSF54211">
    <property type="entry name" value="Ribosomal protein S5 domain 2-like"/>
    <property type="match status" value="1"/>
</dbReference>
<dbReference type="InterPro" id="IPR014721">
    <property type="entry name" value="Ribsml_uS5_D2-typ_fold_subgr"/>
</dbReference>
<feature type="compositionally biased region" description="Basic residues" evidence="7">
    <location>
        <begin position="463"/>
        <end position="478"/>
    </location>
</feature>
<evidence type="ECO:0000256" key="2">
    <source>
        <dbReference type="ARBA" id="ARBA00022980"/>
    </source>
</evidence>
<accession>A0A4T0WZS8</accession>
<dbReference type="InterPro" id="IPR000754">
    <property type="entry name" value="Ribosomal_uS9"/>
</dbReference>
<proteinExistence type="inferred from homology"/>
<dbReference type="GO" id="GO:0003735">
    <property type="term" value="F:structural constituent of ribosome"/>
    <property type="evidence" value="ECO:0007669"/>
    <property type="project" value="InterPro"/>
</dbReference>
<evidence type="ECO:0000256" key="1">
    <source>
        <dbReference type="ARBA" id="ARBA00005251"/>
    </source>
</evidence>
<dbReference type="InterPro" id="IPR027417">
    <property type="entry name" value="P-loop_NTPase"/>
</dbReference>
<dbReference type="InterPro" id="IPR006073">
    <property type="entry name" value="GTP-bd"/>
</dbReference>
<dbReference type="Proteomes" id="UP000307173">
    <property type="component" value="Unassembled WGS sequence"/>
</dbReference>
<dbReference type="PANTHER" id="PTHR21569:SF1">
    <property type="entry name" value="SMALL RIBOSOMAL SUBUNIT PROTEIN US9M"/>
    <property type="match status" value="1"/>
</dbReference>
<dbReference type="PROSITE" id="PS00360">
    <property type="entry name" value="RIBOSOMAL_S9"/>
    <property type="match status" value="1"/>
</dbReference>
<dbReference type="SUPFAM" id="SSF52540">
    <property type="entry name" value="P-loop containing nucleoside triphosphate hydrolases"/>
    <property type="match status" value="1"/>
</dbReference>
<evidence type="ECO:0000256" key="7">
    <source>
        <dbReference type="SAM" id="MobiDB-lite"/>
    </source>
</evidence>
<evidence type="ECO:0000256" key="5">
    <source>
        <dbReference type="ARBA" id="ARBA00042623"/>
    </source>
</evidence>
<dbReference type="InterPro" id="IPR023035">
    <property type="entry name" value="Ribosomal_uS9_bac/plastid"/>
</dbReference>
<keyword evidence="2 6" id="KW-0689">Ribosomal protein</keyword>
<dbReference type="PANTHER" id="PTHR21569">
    <property type="entry name" value="RIBOSOMAL PROTEIN S9"/>
    <property type="match status" value="1"/>
</dbReference>
<keyword evidence="10" id="KW-1185">Reference proteome</keyword>
<evidence type="ECO:0000259" key="8">
    <source>
        <dbReference type="Pfam" id="PF01926"/>
    </source>
</evidence>
<dbReference type="FunFam" id="3.30.230.10:FF:000001">
    <property type="entry name" value="30S ribosomal protein S9"/>
    <property type="match status" value="1"/>
</dbReference>
<dbReference type="Pfam" id="PF01926">
    <property type="entry name" value="MMR_HSR1"/>
    <property type="match status" value="1"/>
</dbReference>
<dbReference type="STRING" id="52247.A0A4T0WZS8"/>
<dbReference type="GO" id="GO:0006412">
    <property type="term" value="P:translation"/>
    <property type="evidence" value="ECO:0007669"/>
    <property type="project" value="InterPro"/>
</dbReference>
<evidence type="ECO:0000256" key="4">
    <source>
        <dbReference type="ARBA" id="ARBA00039318"/>
    </source>
</evidence>
<dbReference type="GO" id="GO:0003723">
    <property type="term" value="F:RNA binding"/>
    <property type="evidence" value="ECO:0007669"/>
    <property type="project" value="TreeGrafter"/>
</dbReference>
<evidence type="ECO:0000256" key="6">
    <source>
        <dbReference type="RuleBase" id="RU003815"/>
    </source>
</evidence>
<reference evidence="9 10" key="1">
    <citation type="journal article" date="2019" name="Front. Genet.">
        <title>Whole-Genome Sequencing of the Opportunistic Yeast Pathogen Candida inconspicua Uncovers Its Hybrid Origin.</title>
        <authorList>
            <person name="Mixao V."/>
            <person name="Hansen A.P."/>
            <person name="Saus E."/>
            <person name="Boekhout T."/>
            <person name="Lass-Florl C."/>
            <person name="Gabaldon T."/>
        </authorList>
    </citation>
    <scope>NUCLEOTIDE SEQUENCE [LARGE SCALE GENOMIC DNA]</scope>
    <source>
        <strain evidence="9 10">CBS 180</strain>
    </source>
</reference>
<name>A0A4T0WZS8_9ASCO</name>
<dbReference type="Gene3D" id="3.30.230.10">
    <property type="match status" value="1"/>
</dbReference>
<evidence type="ECO:0000313" key="9">
    <source>
        <dbReference type="EMBL" id="TID24742.1"/>
    </source>
</evidence>
<gene>
    <name evidence="9" type="ORF">CANINC_002998</name>
</gene>
<dbReference type="InterPro" id="IPR020574">
    <property type="entry name" value="Ribosomal_uS9_CS"/>
</dbReference>
<dbReference type="OrthoDB" id="10254627at2759"/>
<dbReference type="EMBL" id="SELW01000486">
    <property type="protein sequence ID" value="TID24742.1"/>
    <property type="molecule type" value="Genomic_DNA"/>
</dbReference>
<feature type="domain" description="G" evidence="8">
    <location>
        <begin position="70"/>
        <end position="175"/>
    </location>
</feature>
<evidence type="ECO:0000256" key="3">
    <source>
        <dbReference type="ARBA" id="ARBA00023274"/>
    </source>
</evidence>
<dbReference type="GO" id="GO:0005763">
    <property type="term" value="C:mitochondrial small ribosomal subunit"/>
    <property type="evidence" value="ECO:0007669"/>
    <property type="project" value="TreeGrafter"/>
</dbReference>
<evidence type="ECO:0000313" key="10">
    <source>
        <dbReference type="Proteomes" id="UP000307173"/>
    </source>
</evidence>
<dbReference type="InterPro" id="IPR020568">
    <property type="entry name" value="Ribosomal_Su5_D2-typ_SF"/>
</dbReference>
<organism evidence="9 10">
    <name type="scientific">Pichia inconspicua</name>
    <dbReference type="NCBI Taxonomy" id="52247"/>
    <lineage>
        <taxon>Eukaryota</taxon>
        <taxon>Fungi</taxon>
        <taxon>Dikarya</taxon>
        <taxon>Ascomycota</taxon>
        <taxon>Saccharomycotina</taxon>
        <taxon>Pichiomycetes</taxon>
        <taxon>Pichiales</taxon>
        <taxon>Pichiaceae</taxon>
        <taxon>Pichia</taxon>
    </lineage>
</organism>
<dbReference type="AlphaFoldDB" id="A0A4T0WZS8"/>
<dbReference type="Gene3D" id="3.40.50.300">
    <property type="entry name" value="P-loop containing nucleotide triphosphate hydrolases"/>
    <property type="match status" value="1"/>
</dbReference>